<keyword evidence="1" id="KW-0472">Membrane</keyword>
<dbReference type="Proteomes" id="UP001353858">
    <property type="component" value="Unassembled WGS sequence"/>
</dbReference>
<reference evidence="3" key="1">
    <citation type="submission" date="2023-01" db="EMBL/GenBank/DDBJ databases">
        <title>Key to firefly adult light organ development and bioluminescence: homeobox transcription factors regulate luciferase expression and transportation to peroxisome.</title>
        <authorList>
            <person name="Fu X."/>
        </authorList>
    </citation>
    <scope>NUCLEOTIDE SEQUENCE [LARGE SCALE GENOMIC DNA]</scope>
</reference>
<comment type="caution">
    <text evidence="2">The sequence shown here is derived from an EMBL/GenBank/DDBJ whole genome shotgun (WGS) entry which is preliminary data.</text>
</comment>
<dbReference type="AlphaFoldDB" id="A0AAN7SIX4"/>
<keyword evidence="1" id="KW-1133">Transmembrane helix</keyword>
<proteinExistence type="predicted"/>
<evidence type="ECO:0000313" key="3">
    <source>
        <dbReference type="Proteomes" id="UP001353858"/>
    </source>
</evidence>
<name>A0AAN7SIX4_9COLE</name>
<sequence length="159" mass="18951">MLFIIFTNIITILNCITTTTLRPFHRIFITMVGVVIFFIHVQKKIKYVVLPTKSRLNSFMRRPNRRGNGRRRAIFPIKIWSVYDRVLNNVDRTNNHAEAAHRRLQEELGMNYPYLWAYITALKKVQKGRDVFYEQMLAGRSPPKKLKKCRDADRRIKTR</sequence>
<evidence type="ECO:0000313" key="2">
    <source>
        <dbReference type="EMBL" id="KAK4882164.1"/>
    </source>
</evidence>
<feature type="transmembrane region" description="Helical" evidence="1">
    <location>
        <begin position="23"/>
        <end position="41"/>
    </location>
</feature>
<evidence type="ECO:0000256" key="1">
    <source>
        <dbReference type="SAM" id="Phobius"/>
    </source>
</evidence>
<keyword evidence="3" id="KW-1185">Reference proteome</keyword>
<keyword evidence="1" id="KW-0812">Transmembrane</keyword>
<gene>
    <name evidence="2" type="ORF">RN001_005483</name>
</gene>
<organism evidence="2 3">
    <name type="scientific">Aquatica leii</name>
    <dbReference type="NCBI Taxonomy" id="1421715"/>
    <lineage>
        <taxon>Eukaryota</taxon>
        <taxon>Metazoa</taxon>
        <taxon>Ecdysozoa</taxon>
        <taxon>Arthropoda</taxon>
        <taxon>Hexapoda</taxon>
        <taxon>Insecta</taxon>
        <taxon>Pterygota</taxon>
        <taxon>Neoptera</taxon>
        <taxon>Endopterygota</taxon>
        <taxon>Coleoptera</taxon>
        <taxon>Polyphaga</taxon>
        <taxon>Elateriformia</taxon>
        <taxon>Elateroidea</taxon>
        <taxon>Lampyridae</taxon>
        <taxon>Luciolinae</taxon>
        <taxon>Aquatica</taxon>
    </lineage>
</organism>
<dbReference type="EMBL" id="JARPUR010000002">
    <property type="protein sequence ID" value="KAK4882164.1"/>
    <property type="molecule type" value="Genomic_DNA"/>
</dbReference>
<protein>
    <submittedName>
        <fullName evidence="2">Uncharacterized protein</fullName>
    </submittedName>
</protein>
<accession>A0AAN7SIX4</accession>